<keyword evidence="3" id="KW-1185">Reference proteome</keyword>
<dbReference type="Gene3D" id="1.25.40.10">
    <property type="entry name" value="Tetratricopeptide repeat domain"/>
    <property type="match status" value="1"/>
</dbReference>
<feature type="domain" description="AAA+ ATPase" evidence="1">
    <location>
        <begin position="74"/>
        <end position="212"/>
    </location>
</feature>
<sequence>MPAEHGSGRTHNDLSGQVMGNLVQAGTINRLVLTTPAEPVADAWGVPARQRFFVNRTEERAWLLDRLRAPHPEAPLLLLLSALPGTGKTALVAECASELEDDFDKIFYADLNDYRHDGAVAYQDILGEFIRGLGIGRDWVAEGLPARKHQFRTESRQVRVLVVLDNVDRHDDITALIPSSAASAVLVVSHWQLDHVLSQSAEDLRLSPLDGDHAMALMGALCPRERLDAEPDAVAELIARCGRLPLLLHAVAARLRKRPAREIADLVRDLDGGNLVVDLFDVPFGQLGPDAQRLYGLLGVSPGATFTEDMAATVLGVSREAVRAVVDELLDASLLTEDRGGRVRFLGPVREHAARVGQRLGGDVREQAQHRLARWMAVLAALADRAVKRDRLRIVTIESVVSFASDVDNPFSSAAKALDWLESERSALAEIAATALRYGWFDLVVMIAEAMFALHMNRPHPLEWQELDRIGLAAAKRWGNGEAEARMLSQRARFELDNGDSAAALATMAAARELAESTDNLRLVGSVFELTGRLLFERRQDAEATRAYERFLEIGERIGPGPQAIAKHYLGRLAARAGRTEEAVRLLRDALAFARRQEDARTEARVMVTLSEVDGDAEEWLRRAVEIFRARDMPTYEADALERLVALAEARGDRVVAKGHLERLLGVYERSRHPGVAALRDRVARY</sequence>
<gene>
    <name evidence="2" type="ORF">ACFFQA_31060</name>
</gene>
<comment type="caution">
    <text evidence="2">The sequence shown here is derived from an EMBL/GenBank/DDBJ whole genome shotgun (WGS) entry which is preliminary data.</text>
</comment>
<evidence type="ECO:0000313" key="2">
    <source>
        <dbReference type="EMBL" id="MFB9908398.1"/>
    </source>
</evidence>
<dbReference type="PANTHER" id="PTHR47691:SF3">
    <property type="entry name" value="HTH-TYPE TRANSCRIPTIONAL REGULATOR RV0890C-RELATED"/>
    <property type="match status" value="1"/>
</dbReference>
<dbReference type="InterPro" id="IPR027417">
    <property type="entry name" value="P-loop_NTPase"/>
</dbReference>
<dbReference type="PRINTS" id="PR00364">
    <property type="entry name" value="DISEASERSIST"/>
</dbReference>
<dbReference type="SUPFAM" id="SSF48452">
    <property type="entry name" value="TPR-like"/>
    <property type="match status" value="1"/>
</dbReference>
<proteinExistence type="predicted"/>
<dbReference type="EMBL" id="JBHLZU010000027">
    <property type="protein sequence ID" value="MFB9908398.1"/>
    <property type="molecule type" value="Genomic_DNA"/>
</dbReference>
<dbReference type="RefSeq" id="WP_377860081.1">
    <property type="nucleotide sequence ID" value="NZ_JBHLZU010000027.1"/>
</dbReference>
<evidence type="ECO:0000259" key="1">
    <source>
        <dbReference type="SMART" id="SM00382"/>
    </source>
</evidence>
<dbReference type="SMART" id="SM00382">
    <property type="entry name" value="AAA"/>
    <property type="match status" value="1"/>
</dbReference>
<evidence type="ECO:0000313" key="3">
    <source>
        <dbReference type="Proteomes" id="UP001589693"/>
    </source>
</evidence>
<dbReference type="Proteomes" id="UP001589693">
    <property type="component" value="Unassembled WGS sequence"/>
</dbReference>
<dbReference type="InterPro" id="IPR003593">
    <property type="entry name" value="AAA+_ATPase"/>
</dbReference>
<reference evidence="2 3" key="1">
    <citation type="submission" date="2024-09" db="EMBL/GenBank/DDBJ databases">
        <authorList>
            <person name="Sun Q."/>
            <person name="Mori K."/>
        </authorList>
    </citation>
    <scope>NUCLEOTIDE SEQUENCE [LARGE SCALE GENOMIC DNA]</scope>
    <source>
        <strain evidence="2 3">TBRC 7907</strain>
    </source>
</reference>
<dbReference type="InterPro" id="IPR011990">
    <property type="entry name" value="TPR-like_helical_dom_sf"/>
</dbReference>
<protein>
    <recommendedName>
        <fullName evidence="1">AAA+ ATPase domain-containing protein</fullName>
    </recommendedName>
</protein>
<dbReference type="SUPFAM" id="SSF52540">
    <property type="entry name" value="P-loop containing nucleoside triphosphate hydrolases"/>
    <property type="match status" value="1"/>
</dbReference>
<dbReference type="Gene3D" id="3.40.50.300">
    <property type="entry name" value="P-loop containing nucleotide triphosphate hydrolases"/>
    <property type="match status" value="1"/>
</dbReference>
<accession>A0ABV6A7N1</accession>
<dbReference type="PANTHER" id="PTHR47691">
    <property type="entry name" value="REGULATOR-RELATED"/>
    <property type="match status" value="1"/>
</dbReference>
<name>A0ABV6A7N1_9PSEU</name>
<organism evidence="2 3">
    <name type="scientific">Allokutzneria oryzae</name>
    <dbReference type="NCBI Taxonomy" id="1378989"/>
    <lineage>
        <taxon>Bacteria</taxon>
        <taxon>Bacillati</taxon>
        <taxon>Actinomycetota</taxon>
        <taxon>Actinomycetes</taxon>
        <taxon>Pseudonocardiales</taxon>
        <taxon>Pseudonocardiaceae</taxon>
        <taxon>Allokutzneria</taxon>
    </lineage>
</organism>